<reference evidence="3" key="1">
    <citation type="submission" date="2023-01" db="EMBL/GenBank/DDBJ databases">
        <title>Genome assembly of the deep-sea coral Lophelia pertusa.</title>
        <authorList>
            <person name="Herrera S."/>
            <person name="Cordes E."/>
        </authorList>
    </citation>
    <scope>NUCLEOTIDE SEQUENCE</scope>
    <source>
        <strain evidence="3">USNM1676648</strain>
        <tissue evidence="3">Polyp</tissue>
    </source>
</reference>
<feature type="domain" description="Aminopeptidase N-like N-terminal" evidence="2">
    <location>
        <begin position="84"/>
        <end position="202"/>
    </location>
</feature>
<dbReference type="GO" id="GO:0005737">
    <property type="term" value="C:cytoplasm"/>
    <property type="evidence" value="ECO:0007669"/>
    <property type="project" value="TreeGrafter"/>
</dbReference>
<keyword evidence="3" id="KW-0031">Aminopeptidase</keyword>
<dbReference type="EMBL" id="MU825397">
    <property type="protein sequence ID" value="KAJ7393658.1"/>
    <property type="molecule type" value="Genomic_DNA"/>
</dbReference>
<dbReference type="PANTHER" id="PTHR11533">
    <property type="entry name" value="PROTEASE M1 ZINC METALLOPROTEASE"/>
    <property type="match status" value="1"/>
</dbReference>
<dbReference type="GO" id="GO:0008270">
    <property type="term" value="F:zinc ion binding"/>
    <property type="evidence" value="ECO:0007669"/>
    <property type="project" value="TreeGrafter"/>
</dbReference>
<dbReference type="InterPro" id="IPR042097">
    <property type="entry name" value="Aminopeptidase_N-like_N_sf"/>
</dbReference>
<name>A0A9X0DCG1_9CNID</name>
<dbReference type="InterPro" id="IPR045357">
    <property type="entry name" value="Aminopeptidase_N-like_N"/>
</dbReference>
<evidence type="ECO:0000256" key="1">
    <source>
        <dbReference type="SAM" id="Phobius"/>
    </source>
</evidence>
<dbReference type="GO" id="GO:0016020">
    <property type="term" value="C:membrane"/>
    <property type="evidence" value="ECO:0007669"/>
    <property type="project" value="TreeGrafter"/>
</dbReference>
<gene>
    <name evidence="3" type="primary">erap2</name>
    <name evidence="3" type="ORF">OS493_003314</name>
</gene>
<dbReference type="Proteomes" id="UP001163046">
    <property type="component" value="Unassembled WGS sequence"/>
</dbReference>
<accession>A0A9X0DCG1</accession>
<sequence>MATQETGSDFKERINVPLLHETSSRPNRTLCCFTLSRKAAIVGIVVALLLILVVLLAVFARPSSVDKISNHHYSFIRLPRHISPIEYHVYLHPNLTTFKFSGKVDVLLYCTEAADNITLHIGNKLNYFNIQVAYIPDLNDTQSKQALEVKKISRLSGEMIWIALDRKLQSRKYYFLVIEFDSELSRGLSGFYLSKYTATTGEMR</sequence>
<dbReference type="OrthoDB" id="6750768at2759"/>
<dbReference type="InterPro" id="IPR050344">
    <property type="entry name" value="Peptidase_M1_aminopeptidases"/>
</dbReference>
<dbReference type="GO" id="GO:0043171">
    <property type="term" value="P:peptide catabolic process"/>
    <property type="evidence" value="ECO:0007669"/>
    <property type="project" value="TreeGrafter"/>
</dbReference>
<dbReference type="GO" id="GO:0005615">
    <property type="term" value="C:extracellular space"/>
    <property type="evidence" value="ECO:0007669"/>
    <property type="project" value="TreeGrafter"/>
</dbReference>
<keyword evidence="1" id="KW-0472">Membrane</keyword>
<comment type="caution">
    <text evidence="3">The sequence shown here is derived from an EMBL/GenBank/DDBJ whole genome shotgun (WGS) entry which is preliminary data.</text>
</comment>
<keyword evidence="1" id="KW-0812">Transmembrane</keyword>
<dbReference type="Gene3D" id="2.60.40.1730">
    <property type="entry name" value="tricorn interacting facor f3 domain"/>
    <property type="match status" value="1"/>
</dbReference>
<keyword evidence="3" id="KW-0378">Hydrolase</keyword>
<keyword evidence="4" id="KW-1185">Reference proteome</keyword>
<evidence type="ECO:0000313" key="3">
    <source>
        <dbReference type="EMBL" id="KAJ7393658.1"/>
    </source>
</evidence>
<dbReference type="AlphaFoldDB" id="A0A9X0DCG1"/>
<feature type="transmembrane region" description="Helical" evidence="1">
    <location>
        <begin position="39"/>
        <end position="60"/>
    </location>
</feature>
<dbReference type="GO" id="GO:0006508">
    <property type="term" value="P:proteolysis"/>
    <property type="evidence" value="ECO:0007669"/>
    <property type="project" value="TreeGrafter"/>
</dbReference>
<evidence type="ECO:0000313" key="4">
    <source>
        <dbReference type="Proteomes" id="UP001163046"/>
    </source>
</evidence>
<proteinExistence type="predicted"/>
<keyword evidence="3" id="KW-0645">Protease</keyword>
<evidence type="ECO:0000259" key="2">
    <source>
        <dbReference type="Pfam" id="PF17900"/>
    </source>
</evidence>
<keyword evidence="1" id="KW-1133">Transmembrane helix</keyword>
<organism evidence="3 4">
    <name type="scientific">Desmophyllum pertusum</name>
    <dbReference type="NCBI Taxonomy" id="174260"/>
    <lineage>
        <taxon>Eukaryota</taxon>
        <taxon>Metazoa</taxon>
        <taxon>Cnidaria</taxon>
        <taxon>Anthozoa</taxon>
        <taxon>Hexacorallia</taxon>
        <taxon>Scleractinia</taxon>
        <taxon>Caryophylliina</taxon>
        <taxon>Caryophylliidae</taxon>
        <taxon>Desmophyllum</taxon>
    </lineage>
</organism>
<protein>
    <submittedName>
        <fullName evidence="3">Endoplasmic reticulum aminopeptidase 2</fullName>
    </submittedName>
</protein>
<dbReference type="SUPFAM" id="SSF63737">
    <property type="entry name" value="Leukotriene A4 hydrolase N-terminal domain"/>
    <property type="match status" value="1"/>
</dbReference>
<dbReference type="GO" id="GO:0042277">
    <property type="term" value="F:peptide binding"/>
    <property type="evidence" value="ECO:0007669"/>
    <property type="project" value="TreeGrafter"/>
</dbReference>
<dbReference type="Pfam" id="PF17900">
    <property type="entry name" value="Peptidase_M1_N"/>
    <property type="match status" value="1"/>
</dbReference>
<dbReference type="GO" id="GO:0070006">
    <property type="term" value="F:metalloaminopeptidase activity"/>
    <property type="evidence" value="ECO:0007669"/>
    <property type="project" value="TreeGrafter"/>
</dbReference>
<dbReference type="PANTHER" id="PTHR11533:SF299">
    <property type="entry name" value="AMINOPEPTIDASE"/>
    <property type="match status" value="1"/>
</dbReference>